<evidence type="ECO:0000313" key="3">
    <source>
        <dbReference type="Proteomes" id="UP000823897"/>
    </source>
</evidence>
<dbReference type="PANTHER" id="PTHR43581">
    <property type="entry name" value="ATP/GTP PHOSPHATASE"/>
    <property type="match status" value="1"/>
</dbReference>
<proteinExistence type="predicted"/>
<dbReference type="SUPFAM" id="SSF52540">
    <property type="entry name" value="P-loop containing nucleoside triphosphate hydrolases"/>
    <property type="match status" value="1"/>
</dbReference>
<evidence type="ECO:0000313" key="2">
    <source>
        <dbReference type="EMBL" id="HJD34163.1"/>
    </source>
</evidence>
<sequence length="258" mass="29851">RCGYIGCLDYSLDIKGIQAWCLKMELEAFQREEKIEEYEAFKKIVAVFMQQISNLDTLPVLRYSRQLGDMVYRERDCEMPVSSLSAGYQSLLWMVMNLAYRLALLNPNHADTLQKTEGIVLIDEIDMHLHPKWQWNVVSALESTFPNIQFIMATHSPIVISSCKNSTLIQVDENQSIRYLENAYGYSVKDVLELRQGSGEKPRKIERLIDQFEKAVNREDYTAAKKVIEMMRSELGEDHAEVQNAEGELEMINWIAEN</sequence>
<organism evidence="2 3">
    <name type="scientific">Candidatus Mediterraneibacter tabaqchaliae</name>
    <dbReference type="NCBI Taxonomy" id="2838689"/>
    <lineage>
        <taxon>Bacteria</taxon>
        <taxon>Bacillati</taxon>
        <taxon>Bacillota</taxon>
        <taxon>Clostridia</taxon>
        <taxon>Lachnospirales</taxon>
        <taxon>Lachnospiraceae</taxon>
        <taxon>Mediterraneibacter</taxon>
    </lineage>
</organism>
<dbReference type="GO" id="GO:0005524">
    <property type="term" value="F:ATP binding"/>
    <property type="evidence" value="ECO:0007669"/>
    <property type="project" value="InterPro"/>
</dbReference>
<reference evidence="2" key="1">
    <citation type="journal article" date="2021" name="PeerJ">
        <title>Extensive microbial diversity within the chicken gut microbiome revealed by metagenomics and culture.</title>
        <authorList>
            <person name="Gilroy R."/>
            <person name="Ravi A."/>
            <person name="Getino M."/>
            <person name="Pursley I."/>
            <person name="Horton D.L."/>
            <person name="Alikhan N.F."/>
            <person name="Baker D."/>
            <person name="Gharbi K."/>
            <person name="Hall N."/>
            <person name="Watson M."/>
            <person name="Adriaenssens E.M."/>
            <person name="Foster-Nyarko E."/>
            <person name="Jarju S."/>
            <person name="Secka A."/>
            <person name="Antonio M."/>
            <person name="Oren A."/>
            <person name="Chaudhuri R.R."/>
            <person name="La Ragione R."/>
            <person name="Hildebrand F."/>
            <person name="Pallen M.J."/>
        </authorList>
    </citation>
    <scope>NUCLEOTIDE SEQUENCE</scope>
    <source>
        <strain evidence="2">ChiGjej3B3-11674</strain>
    </source>
</reference>
<dbReference type="InterPro" id="IPR003959">
    <property type="entry name" value="ATPase_AAA_core"/>
</dbReference>
<feature type="non-terminal residue" evidence="2">
    <location>
        <position position="1"/>
    </location>
</feature>
<dbReference type="PANTHER" id="PTHR43581:SF2">
    <property type="entry name" value="EXCINUCLEASE ATPASE SUBUNIT"/>
    <property type="match status" value="1"/>
</dbReference>
<dbReference type="AlphaFoldDB" id="A0A9D2R2G7"/>
<feature type="domain" description="ATPase AAA-type core" evidence="1">
    <location>
        <begin position="72"/>
        <end position="161"/>
    </location>
</feature>
<gene>
    <name evidence="2" type="ORF">H9911_06455</name>
</gene>
<dbReference type="GO" id="GO:0016887">
    <property type="term" value="F:ATP hydrolysis activity"/>
    <property type="evidence" value="ECO:0007669"/>
    <property type="project" value="InterPro"/>
</dbReference>
<protein>
    <submittedName>
        <fullName evidence="2">AAA family ATPase</fullName>
    </submittedName>
</protein>
<comment type="caution">
    <text evidence="2">The sequence shown here is derived from an EMBL/GenBank/DDBJ whole genome shotgun (WGS) entry which is preliminary data.</text>
</comment>
<evidence type="ECO:0000259" key="1">
    <source>
        <dbReference type="Pfam" id="PF13304"/>
    </source>
</evidence>
<reference evidence="2" key="2">
    <citation type="submission" date="2021-04" db="EMBL/GenBank/DDBJ databases">
        <authorList>
            <person name="Gilroy R."/>
        </authorList>
    </citation>
    <scope>NUCLEOTIDE SEQUENCE</scope>
    <source>
        <strain evidence="2">ChiGjej3B3-11674</strain>
    </source>
</reference>
<dbReference type="Gene3D" id="3.40.50.300">
    <property type="entry name" value="P-loop containing nucleotide triphosphate hydrolases"/>
    <property type="match status" value="1"/>
</dbReference>
<name>A0A9D2R2G7_9FIRM</name>
<dbReference type="Proteomes" id="UP000823897">
    <property type="component" value="Unassembled WGS sequence"/>
</dbReference>
<dbReference type="Pfam" id="PF13304">
    <property type="entry name" value="AAA_21"/>
    <property type="match status" value="1"/>
</dbReference>
<dbReference type="InterPro" id="IPR051396">
    <property type="entry name" value="Bact_Antivir_Def_Nuclease"/>
</dbReference>
<dbReference type="EMBL" id="DWUV01000120">
    <property type="protein sequence ID" value="HJD34163.1"/>
    <property type="molecule type" value="Genomic_DNA"/>
</dbReference>
<accession>A0A9D2R2G7</accession>
<dbReference type="InterPro" id="IPR027417">
    <property type="entry name" value="P-loop_NTPase"/>
</dbReference>